<dbReference type="OrthoDB" id="9790710at2"/>
<evidence type="ECO:0000313" key="1">
    <source>
        <dbReference type="EMBL" id="MXP24954.1"/>
    </source>
</evidence>
<proteinExistence type="predicted"/>
<dbReference type="SUPFAM" id="SSF53756">
    <property type="entry name" value="UDP-Glycosyltransferase/glycogen phosphorylase"/>
    <property type="match status" value="1"/>
</dbReference>
<protein>
    <submittedName>
        <fullName evidence="1">Glycosyltransferase</fullName>
    </submittedName>
</protein>
<dbReference type="PANTHER" id="PTHR12526">
    <property type="entry name" value="GLYCOSYLTRANSFERASE"/>
    <property type="match status" value="1"/>
</dbReference>
<gene>
    <name evidence="1" type="ORF">GRI39_02690</name>
</gene>
<dbReference type="Proteomes" id="UP000460561">
    <property type="component" value="Unassembled WGS sequence"/>
</dbReference>
<reference evidence="1 2" key="1">
    <citation type="submission" date="2019-12" db="EMBL/GenBank/DDBJ databases">
        <title>Genomic-based taxomic classification of the family Erythrobacteraceae.</title>
        <authorList>
            <person name="Xu L."/>
        </authorList>
    </citation>
    <scope>NUCLEOTIDE SEQUENCE [LARGE SCALE GENOMIC DNA]</scope>
    <source>
        <strain evidence="1 2">DSM 18604</strain>
    </source>
</reference>
<keyword evidence="1" id="KW-0808">Transferase</keyword>
<dbReference type="Gene3D" id="3.40.50.2000">
    <property type="entry name" value="Glycogen Phosphorylase B"/>
    <property type="match status" value="1"/>
</dbReference>
<accession>A0A845A5F4</accession>
<dbReference type="AlphaFoldDB" id="A0A845A5F4"/>
<dbReference type="GO" id="GO:0016740">
    <property type="term" value="F:transferase activity"/>
    <property type="evidence" value="ECO:0007669"/>
    <property type="project" value="UniProtKB-KW"/>
</dbReference>
<comment type="caution">
    <text evidence="1">The sequence shown here is derived from an EMBL/GenBank/DDBJ whole genome shotgun (WGS) entry which is preliminary data.</text>
</comment>
<keyword evidence="2" id="KW-1185">Reference proteome</keyword>
<organism evidence="1 2">
    <name type="scientific">Altericroceibacterium indicum</name>
    <dbReference type="NCBI Taxonomy" id="374177"/>
    <lineage>
        <taxon>Bacteria</taxon>
        <taxon>Pseudomonadati</taxon>
        <taxon>Pseudomonadota</taxon>
        <taxon>Alphaproteobacteria</taxon>
        <taxon>Sphingomonadales</taxon>
        <taxon>Erythrobacteraceae</taxon>
        <taxon>Altericroceibacterium</taxon>
    </lineage>
</organism>
<name>A0A845A5F4_9SPHN</name>
<dbReference type="Pfam" id="PF13692">
    <property type="entry name" value="Glyco_trans_1_4"/>
    <property type="match status" value="1"/>
</dbReference>
<sequence>MDFFSDTGSQTLADNFGGEHPVVARADLPKSRPLHVMILLHSDCGNRTSQRRILQYVHALKRENIHCEVLPFYGPPPRSLKHCAYDGGQTLASSLNKRFHSLRHLRDDIDLVWIEKEALPHMPWLAEKFLLPANIPIITDLGDMDLQLQSQNESSVLRNMFSDKATQMMRNATLVMAGNSHMMERAKQAGATWVEVMPTAITPCTVNPVQRSHADCKLRVGWIGTAPAWTREAEPLFRSLSPIFTQKNAVARVVGARAGRSRCGFLDYHPRTPGAETDQITAMDVALAPLENGPLGEAASGYQIMRYMACGVPVIASPLGAQGEIIEHGVNGFLASNEEEWCSALNALLEDADLRRKIGNAGKAKVEKEFTLPRIVPKIANLLNRAAALKAA</sequence>
<dbReference type="CDD" id="cd03801">
    <property type="entry name" value="GT4_PimA-like"/>
    <property type="match status" value="1"/>
</dbReference>
<dbReference type="EMBL" id="WTYQ01000001">
    <property type="protein sequence ID" value="MXP24954.1"/>
    <property type="molecule type" value="Genomic_DNA"/>
</dbReference>
<dbReference type="RefSeq" id="WP_160738135.1">
    <property type="nucleotide sequence ID" value="NZ_WTYQ01000001.1"/>
</dbReference>
<evidence type="ECO:0000313" key="2">
    <source>
        <dbReference type="Proteomes" id="UP000460561"/>
    </source>
</evidence>